<feature type="compositionally biased region" description="Polar residues" evidence="1">
    <location>
        <begin position="39"/>
        <end position="49"/>
    </location>
</feature>
<dbReference type="EMBL" id="AGNL01003474">
    <property type="protein sequence ID" value="EJK74643.1"/>
    <property type="molecule type" value="Genomic_DNA"/>
</dbReference>
<comment type="caution">
    <text evidence="2">The sequence shown here is derived from an EMBL/GenBank/DDBJ whole genome shotgun (WGS) entry which is preliminary data.</text>
</comment>
<feature type="compositionally biased region" description="Acidic residues" evidence="1">
    <location>
        <begin position="123"/>
        <end position="144"/>
    </location>
</feature>
<protein>
    <submittedName>
        <fullName evidence="2">Uncharacterized protein</fullName>
    </submittedName>
</protein>
<feature type="non-terminal residue" evidence="2">
    <location>
        <position position="144"/>
    </location>
</feature>
<proteinExistence type="predicted"/>
<evidence type="ECO:0000313" key="3">
    <source>
        <dbReference type="Proteomes" id="UP000266841"/>
    </source>
</evidence>
<feature type="region of interest" description="Disordered" evidence="1">
    <location>
        <begin position="1"/>
        <end position="144"/>
    </location>
</feature>
<dbReference type="AlphaFoldDB" id="K0T7A3"/>
<reference evidence="2 3" key="1">
    <citation type="journal article" date="2012" name="Genome Biol.">
        <title>Genome and low-iron response of an oceanic diatom adapted to chronic iron limitation.</title>
        <authorList>
            <person name="Lommer M."/>
            <person name="Specht M."/>
            <person name="Roy A.S."/>
            <person name="Kraemer L."/>
            <person name="Andreson R."/>
            <person name="Gutowska M.A."/>
            <person name="Wolf J."/>
            <person name="Bergner S.V."/>
            <person name="Schilhabel M.B."/>
            <person name="Klostermeier U.C."/>
            <person name="Beiko R.G."/>
            <person name="Rosenstiel P."/>
            <person name="Hippler M."/>
            <person name="Laroche J."/>
        </authorList>
    </citation>
    <scope>NUCLEOTIDE SEQUENCE [LARGE SCALE GENOMIC DNA]</scope>
    <source>
        <strain evidence="2 3">CCMP1005</strain>
    </source>
</reference>
<name>K0T7A3_THAOC</name>
<gene>
    <name evidence="2" type="ORF">THAOC_03669</name>
</gene>
<evidence type="ECO:0000256" key="1">
    <source>
        <dbReference type="SAM" id="MobiDB-lite"/>
    </source>
</evidence>
<dbReference type="Proteomes" id="UP000266841">
    <property type="component" value="Unassembled WGS sequence"/>
</dbReference>
<sequence>MWNKLLGRQSDHDETTTAAPGDGAGMDERANDDDDALLSQESEAGQTVMSDGEADAGAGAGGAAGGRKRLEAMMSPEGPRVNVRVTVQNESVSASNSAAEEDAGPGTAEGGGDDDDGKATPEEAPEGAGEEEDKASATEDDMMD</sequence>
<organism evidence="2 3">
    <name type="scientific">Thalassiosira oceanica</name>
    <name type="common">Marine diatom</name>
    <dbReference type="NCBI Taxonomy" id="159749"/>
    <lineage>
        <taxon>Eukaryota</taxon>
        <taxon>Sar</taxon>
        <taxon>Stramenopiles</taxon>
        <taxon>Ochrophyta</taxon>
        <taxon>Bacillariophyta</taxon>
        <taxon>Coscinodiscophyceae</taxon>
        <taxon>Thalassiosirophycidae</taxon>
        <taxon>Thalassiosirales</taxon>
        <taxon>Thalassiosiraceae</taxon>
        <taxon>Thalassiosira</taxon>
    </lineage>
</organism>
<evidence type="ECO:0000313" key="2">
    <source>
        <dbReference type="EMBL" id="EJK74643.1"/>
    </source>
</evidence>
<accession>K0T7A3</accession>
<keyword evidence="3" id="KW-1185">Reference proteome</keyword>